<accession>A0ABQ1NJH8</accession>
<keyword evidence="2" id="KW-1185">Reference proteome</keyword>
<comment type="caution">
    <text evidence="1">The sequence shown here is derived from an EMBL/GenBank/DDBJ whole genome shotgun (WGS) entry which is preliminary data.</text>
</comment>
<dbReference type="EMBL" id="BMCJ01000001">
    <property type="protein sequence ID" value="GGC76108.1"/>
    <property type="molecule type" value="Genomic_DNA"/>
</dbReference>
<dbReference type="RefSeq" id="WP_062444729.1">
    <property type="nucleotide sequence ID" value="NZ_BMCJ01000001.1"/>
</dbReference>
<dbReference type="Gene3D" id="3.20.20.370">
    <property type="entry name" value="Glycoside hydrolase/deacetylase"/>
    <property type="match status" value="1"/>
</dbReference>
<organism evidence="1 2">
    <name type="scientific">Thalassobacillus devorans</name>
    <dbReference type="NCBI Taxonomy" id="279813"/>
    <lineage>
        <taxon>Bacteria</taxon>
        <taxon>Bacillati</taxon>
        <taxon>Bacillota</taxon>
        <taxon>Bacilli</taxon>
        <taxon>Bacillales</taxon>
        <taxon>Bacillaceae</taxon>
        <taxon>Thalassobacillus</taxon>
    </lineage>
</organism>
<protein>
    <recommendedName>
        <fullName evidence="3">NodB homology domain-containing protein</fullName>
    </recommendedName>
</protein>
<name>A0ABQ1NJH8_9BACI</name>
<evidence type="ECO:0000313" key="2">
    <source>
        <dbReference type="Proteomes" id="UP000619534"/>
    </source>
</evidence>
<dbReference type="InterPro" id="IPR011330">
    <property type="entry name" value="Glyco_hydro/deAcase_b/a-brl"/>
</dbReference>
<dbReference type="Proteomes" id="UP000619534">
    <property type="component" value="Unassembled WGS sequence"/>
</dbReference>
<proteinExistence type="predicted"/>
<dbReference type="SUPFAM" id="SSF88713">
    <property type="entry name" value="Glycoside hydrolase/deacetylase"/>
    <property type="match status" value="1"/>
</dbReference>
<reference evidence="2" key="1">
    <citation type="journal article" date="2019" name="Int. J. Syst. Evol. Microbiol.">
        <title>The Global Catalogue of Microorganisms (GCM) 10K type strain sequencing project: providing services to taxonomists for standard genome sequencing and annotation.</title>
        <authorList>
            <consortium name="The Broad Institute Genomics Platform"/>
            <consortium name="The Broad Institute Genome Sequencing Center for Infectious Disease"/>
            <person name="Wu L."/>
            <person name="Ma J."/>
        </authorList>
    </citation>
    <scope>NUCLEOTIDE SEQUENCE [LARGE SCALE GENOMIC DNA]</scope>
    <source>
        <strain evidence="2">CCM 7282</strain>
    </source>
</reference>
<evidence type="ECO:0000313" key="1">
    <source>
        <dbReference type="EMBL" id="GGC76108.1"/>
    </source>
</evidence>
<evidence type="ECO:0008006" key="3">
    <source>
        <dbReference type="Google" id="ProtNLM"/>
    </source>
</evidence>
<gene>
    <name evidence="1" type="ORF">GCM10007216_03330</name>
</gene>
<sequence length="60" mass="6703">MNPKQITGMVTKEMIYRGKADKKQIALTFDDGPEKNLYTKNQKRGKGYLKAAELLGSGIN</sequence>